<name>A0A9W8JRC2_9AGAR</name>
<dbReference type="Proteomes" id="UP001148786">
    <property type="component" value="Unassembled WGS sequence"/>
</dbReference>
<dbReference type="OrthoDB" id="2013972at2759"/>
<feature type="domain" description="Methyltransferase" evidence="2">
    <location>
        <begin position="245"/>
        <end position="346"/>
    </location>
</feature>
<dbReference type="CDD" id="cd02440">
    <property type="entry name" value="AdoMet_MTases"/>
    <property type="match status" value="1"/>
</dbReference>
<dbReference type="GO" id="GO:0008168">
    <property type="term" value="F:methyltransferase activity"/>
    <property type="evidence" value="ECO:0007669"/>
    <property type="project" value="TreeGrafter"/>
</dbReference>
<dbReference type="Pfam" id="PF13649">
    <property type="entry name" value="Methyltransf_25"/>
    <property type="match status" value="1"/>
</dbReference>
<organism evidence="3 4">
    <name type="scientific">Agrocybe chaxingu</name>
    <dbReference type="NCBI Taxonomy" id="84603"/>
    <lineage>
        <taxon>Eukaryota</taxon>
        <taxon>Fungi</taxon>
        <taxon>Dikarya</taxon>
        <taxon>Basidiomycota</taxon>
        <taxon>Agaricomycotina</taxon>
        <taxon>Agaricomycetes</taxon>
        <taxon>Agaricomycetidae</taxon>
        <taxon>Agaricales</taxon>
        <taxon>Agaricineae</taxon>
        <taxon>Strophariaceae</taxon>
        <taxon>Agrocybe</taxon>
    </lineage>
</organism>
<sequence>MPSIPSVLSSPTPASSLASPVSNSSGSSNGYDGSRGGVGIAPSQTFSETASAFSDDSSDLSLRRTKSSTSSNPSGTPAPFVFPSSRSRAAPNKPASFKMKSLAGRRSRKSSNASGDADSVDERKRFMGILLKKKKKQLKEIDPSTPSADSGFSSGDNDSSSHSGTGSIPDAGEGGARYEENQEALHAQSRERARRIKSRIGSYPLDPYDSVLLDNDRHTGELLTRLNPMGSPTFHNYGNSPPTSVLDLGCGQGHWVIDAAIAWRGYGTKVTGYDMVDISKGLLPWAVEQGVTDSIRFVRGNFLKQRLPFSDNSFDLVRMSCLALCITSDSWIFVLQEVCRVLMVGGRLELIDDLIFFPYGKSFSGIDDLPSTTSPIESVAPRLDITIPSSAFTTFSIYDGDTTNPGLGFIEEPPDQDEFYELDD</sequence>
<evidence type="ECO:0000259" key="2">
    <source>
        <dbReference type="Pfam" id="PF13649"/>
    </source>
</evidence>
<proteinExistence type="predicted"/>
<feature type="compositionally biased region" description="Low complexity" evidence="1">
    <location>
        <begin position="147"/>
        <end position="170"/>
    </location>
</feature>
<dbReference type="InterPro" id="IPR029063">
    <property type="entry name" value="SAM-dependent_MTases_sf"/>
</dbReference>
<feature type="compositionally biased region" description="Low complexity" evidence="1">
    <location>
        <begin position="1"/>
        <end position="32"/>
    </location>
</feature>
<dbReference type="EMBL" id="JANKHO010003383">
    <property type="protein sequence ID" value="KAJ3483968.1"/>
    <property type="molecule type" value="Genomic_DNA"/>
</dbReference>
<feature type="region of interest" description="Disordered" evidence="1">
    <location>
        <begin position="134"/>
        <end position="193"/>
    </location>
</feature>
<comment type="caution">
    <text evidence="3">The sequence shown here is derived from an EMBL/GenBank/DDBJ whole genome shotgun (WGS) entry which is preliminary data.</text>
</comment>
<dbReference type="PANTHER" id="PTHR43591">
    <property type="entry name" value="METHYLTRANSFERASE"/>
    <property type="match status" value="1"/>
</dbReference>
<evidence type="ECO:0000256" key="1">
    <source>
        <dbReference type="SAM" id="MobiDB-lite"/>
    </source>
</evidence>
<reference evidence="3" key="1">
    <citation type="submission" date="2022-07" db="EMBL/GenBank/DDBJ databases">
        <title>Genome Sequence of Agrocybe chaxingu.</title>
        <authorList>
            <person name="Buettner E."/>
        </authorList>
    </citation>
    <scope>NUCLEOTIDE SEQUENCE</scope>
    <source>
        <strain evidence="3">MP-N11</strain>
    </source>
</reference>
<gene>
    <name evidence="3" type="ORF">NLJ89_g12019</name>
</gene>
<feature type="region of interest" description="Disordered" evidence="1">
    <location>
        <begin position="1"/>
        <end position="120"/>
    </location>
</feature>
<feature type="compositionally biased region" description="Low complexity" evidence="1">
    <location>
        <begin position="46"/>
        <end position="55"/>
    </location>
</feature>
<accession>A0A9W8JRC2</accession>
<dbReference type="AlphaFoldDB" id="A0A9W8JRC2"/>
<evidence type="ECO:0000313" key="3">
    <source>
        <dbReference type="EMBL" id="KAJ3483968.1"/>
    </source>
</evidence>
<keyword evidence="4" id="KW-1185">Reference proteome</keyword>
<dbReference type="Gene3D" id="3.40.50.150">
    <property type="entry name" value="Vaccinia Virus protein VP39"/>
    <property type="match status" value="1"/>
</dbReference>
<dbReference type="InterPro" id="IPR041698">
    <property type="entry name" value="Methyltransf_25"/>
</dbReference>
<protein>
    <recommendedName>
        <fullName evidence="2">Methyltransferase domain-containing protein</fullName>
    </recommendedName>
</protein>
<dbReference type="PANTHER" id="PTHR43591:SF24">
    <property type="entry name" value="2-METHOXY-6-POLYPRENYL-1,4-BENZOQUINOL METHYLASE, MITOCHONDRIAL"/>
    <property type="match status" value="1"/>
</dbReference>
<evidence type="ECO:0000313" key="4">
    <source>
        <dbReference type="Proteomes" id="UP001148786"/>
    </source>
</evidence>
<dbReference type="SUPFAM" id="SSF53335">
    <property type="entry name" value="S-adenosyl-L-methionine-dependent methyltransferases"/>
    <property type="match status" value="1"/>
</dbReference>